<evidence type="ECO:0008006" key="9">
    <source>
        <dbReference type="Google" id="ProtNLM"/>
    </source>
</evidence>
<dbReference type="PANTHER" id="PTHR18902:SF31">
    <property type="entry name" value="PERICENTRIN_AKAP-450 CENTROSOMAL TARGETING DOMAIN-CONTAINING PROTEIN"/>
    <property type="match status" value="1"/>
</dbReference>
<feature type="compositionally biased region" description="Low complexity" evidence="6">
    <location>
        <begin position="508"/>
        <end position="519"/>
    </location>
</feature>
<reference evidence="7 8" key="1">
    <citation type="journal article" date="2023" name="Sci. Data">
        <title>Genome assembly of the Korean intertidal mud-creeper Batillaria attramentaria.</title>
        <authorList>
            <person name="Patra A.K."/>
            <person name="Ho P.T."/>
            <person name="Jun S."/>
            <person name="Lee S.J."/>
            <person name="Kim Y."/>
            <person name="Won Y.J."/>
        </authorList>
    </citation>
    <scope>NUCLEOTIDE SEQUENCE [LARGE SCALE GENOMIC DNA]</scope>
    <source>
        <strain evidence="7">Wonlab-2016</strain>
    </source>
</reference>
<feature type="compositionally biased region" description="Low complexity" evidence="6">
    <location>
        <begin position="571"/>
        <end position="587"/>
    </location>
</feature>
<feature type="compositionally biased region" description="Basic and acidic residues" evidence="6">
    <location>
        <begin position="1153"/>
        <end position="1170"/>
    </location>
</feature>
<sequence>MEPFELRLQQVTFNGNNDSIDEGQVEEQEHLDSFSNLVHYDECFQKKTDTAESGNGSSIQDLAYSVAGKVSKTRSASKSSPLRASPSTQKAESASPQHQPLPWEVDYAGDSPHQELFLINPNDYFASSSPSVKVSPESAAAGLRTLSQVSVNTAAVARHLRKSSGSKRRVARTTLTTTALTAPCTMPSETKPPSGAPSPGTQTAPAVSSEAAGGGDVDSSFETVAEALRLQRSVIGNSSLAPVSPEEVAKIVADAQRRMMGGDGVTDTASALSTQTDTTASTHTTAAVPFPLGTGAAVQGTSENMSASSAMVSGGAGTPSELVRIQAHSITREVERTSWLRSKGIGQESKEGQKPAASGVEKQGVVDSQGQPDSAGGNPQEAPSLLSYFSSAGPEKSSGSSHAVLRNSSYTMQEAGGGNVLPATSAGPPKQTAETSSVPYKPEDAHFPSPASQPKTDLPQYVLFPHPQNAPPSSTDPMQQFTVPAPQQATAPRSQQHAVSTQQKPVITTPQQESTTTSPVQRDATNYAAPFHTSTPQTIRRPPHSPSFPAIPQIGPLFPKKLSPESRKTVSEGVEGSVSPSRSASAGSLGGVPREEFNKLLREKLKLEGQLEVLQDEAQTTLQQRAELQAQLASVQLKMKSGQQKTDDAEKASLHAELDRLRSTRIEHEREAQEVQQMLEEKMEELKTVTEDLYQSQDTADKLQVRMKELRDDLQAREVTVQALKGKIAELYVEVQTTLQSKMDADSEAITARNDLVSLVKAKEWYQEQLSTAHEVRAKLQRQLTQLQSQTVSQGAIVERLKMESARLRQQLRESQERALRDKEQLARHLETIQNDMMEREAAFQEIQRERLMIEDTFNTQFSTVEEEKSRISSLLQLTSDLETQLEQAHNNTKKKQEQVFALENEQMDLMKKLTLAQEVLVEKEQSLEEVNQKLIEVESQLEGYVKMLTAKDAELLKLREDKATTEIALKAALQEKESVNKALDMLKGDMGKVEKSFKQMRQELGTRSVELETAQKQQKAARDELDRVAHELDIKARSVESLTRDHEEHMAQVEGLQADKAALEEQISTLKVQLEQAKISTAAGGTEQQTLQVELKETQARLMEAESKLQTTSLQLQQAAASVGPQISDEKVQELVAENDSLKNQLACAHQEQLDSSERHKQEKEELRTEVTSLKSQLSEKRLEFERSIQSYMEQIHHAVEEKQRLETELEMTQRKFELSSVQQKEQINSELQNLMTELEAARVQTQELERQLMMLQAEKDAEVNALRHQLVETQQALQDLTQKREQQEDTENINQQLALELEKERGRIAGLQQSNTTLKEHMKQLEEALAGRESSLVELNSHLQVSIRERETETQEYLQRIQGLELALKKEKDGGRDLRKQIGSKMTENKRLSKQQETLKKERGELQEEVERRQAESLRLQTDLDTARQAVRDHQGELQTLQAEKHSLETELERVKRELADNADRNPVLLDQIQSLEWQLSQRTREVAAAQEQLTLAEQRQAAEMDSLRRTLQDKQEELEGLQAELSAARQEKAEHKSRVSELRSVLKASVQHHKLTKKLNTPKKGAGTEDGTVEKGTQADFGNGVIIPPLPFDMEAVEKLLHDTAVRPLDSKPLDNLSTCLSSLRKEISGLQKQMDVHTTTIHTSTQSWKNVESEVKNLQEVVRSISNTIMDATHTSTLTTATAADTEQVQDSDVFQV</sequence>
<evidence type="ECO:0000256" key="4">
    <source>
        <dbReference type="ARBA" id="ARBA00023054"/>
    </source>
</evidence>
<evidence type="ECO:0000256" key="3">
    <source>
        <dbReference type="ARBA" id="ARBA00022553"/>
    </source>
</evidence>
<keyword evidence="8" id="KW-1185">Reference proteome</keyword>
<keyword evidence="4 5" id="KW-0175">Coiled coil</keyword>
<dbReference type="GO" id="GO:0005737">
    <property type="term" value="C:cytoplasm"/>
    <property type="evidence" value="ECO:0007669"/>
    <property type="project" value="UniProtKB-SubCell"/>
</dbReference>
<protein>
    <recommendedName>
        <fullName evidence="9">Golgin subfamily A member 3</fullName>
    </recommendedName>
</protein>
<keyword evidence="2" id="KW-0963">Cytoplasm</keyword>
<evidence type="ECO:0000313" key="8">
    <source>
        <dbReference type="Proteomes" id="UP001519460"/>
    </source>
</evidence>
<feature type="coiled-coil region" evidence="5">
    <location>
        <begin position="770"/>
        <end position="855"/>
    </location>
</feature>
<comment type="subcellular location">
    <subcellularLocation>
        <location evidence="1">Cytoplasm</location>
    </subcellularLocation>
</comment>
<feature type="region of interest" description="Disordered" evidence="6">
    <location>
        <begin position="1150"/>
        <end position="1174"/>
    </location>
</feature>
<keyword evidence="3" id="KW-0597">Phosphoprotein</keyword>
<feature type="compositionally biased region" description="Low complexity" evidence="6">
    <location>
        <begin position="390"/>
        <end position="401"/>
    </location>
</feature>
<feature type="compositionally biased region" description="Basic and acidic residues" evidence="6">
    <location>
        <begin position="1399"/>
        <end position="1417"/>
    </location>
</feature>
<feature type="region of interest" description="Disordered" evidence="6">
    <location>
        <begin position="181"/>
        <end position="217"/>
    </location>
</feature>
<feature type="region of interest" description="Disordered" evidence="6">
    <location>
        <begin position="557"/>
        <end position="592"/>
    </location>
</feature>
<comment type="caution">
    <text evidence="7">The sequence shown here is derived from an EMBL/GenBank/DDBJ whole genome shotgun (WGS) entry which is preliminary data.</text>
</comment>
<dbReference type="SUPFAM" id="SSF57997">
    <property type="entry name" value="Tropomyosin"/>
    <property type="match status" value="1"/>
</dbReference>
<evidence type="ECO:0000256" key="6">
    <source>
        <dbReference type="SAM" id="MobiDB-lite"/>
    </source>
</evidence>
<organism evidence="7 8">
    <name type="scientific">Batillaria attramentaria</name>
    <dbReference type="NCBI Taxonomy" id="370345"/>
    <lineage>
        <taxon>Eukaryota</taxon>
        <taxon>Metazoa</taxon>
        <taxon>Spiralia</taxon>
        <taxon>Lophotrochozoa</taxon>
        <taxon>Mollusca</taxon>
        <taxon>Gastropoda</taxon>
        <taxon>Caenogastropoda</taxon>
        <taxon>Sorbeoconcha</taxon>
        <taxon>Cerithioidea</taxon>
        <taxon>Batillariidae</taxon>
        <taxon>Batillaria</taxon>
    </lineage>
</organism>
<feature type="compositionally biased region" description="Polar residues" evidence="6">
    <location>
        <begin position="471"/>
        <end position="506"/>
    </location>
</feature>
<dbReference type="Gene3D" id="6.10.250.3110">
    <property type="match status" value="1"/>
</dbReference>
<evidence type="ECO:0000256" key="1">
    <source>
        <dbReference type="ARBA" id="ARBA00004496"/>
    </source>
</evidence>
<feature type="compositionally biased region" description="Polar residues" evidence="6">
    <location>
        <begin position="73"/>
        <end position="98"/>
    </location>
</feature>
<feature type="region of interest" description="Disordered" evidence="6">
    <location>
        <begin position="70"/>
        <end position="106"/>
    </location>
</feature>
<feature type="coiled-coil region" evidence="5">
    <location>
        <begin position="597"/>
        <end position="727"/>
    </location>
</feature>
<feature type="region of interest" description="Disordered" evidence="6">
    <location>
        <begin position="338"/>
        <end position="520"/>
    </location>
</feature>
<feature type="compositionally biased region" description="Basic and acidic residues" evidence="6">
    <location>
        <begin position="1372"/>
        <end position="1382"/>
    </location>
</feature>
<dbReference type="PANTHER" id="PTHR18902">
    <property type="entry name" value="NUCLEAR MITOTIC APPARATUS PROTEIN 1-RELATED"/>
    <property type="match status" value="1"/>
</dbReference>
<proteinExistence type="predicted"/>
<evidence type="ECO:0000256" key="5">
    <source>
        <dbReference type="SAM" id="Coils"/>
    </source>
</evidence>
<gene>
    <name evidence="7" type="ORF">BaRGS_00025055</name>
</gene>
<dbReference type="InterPro" id="IPR051841">
    <property type="entry name" value="MT-Golgi_org_protein"/>
</dbReference>
<evidence type="ECO:0000256" key="2">
    <source>
        <dbReference type="ARBA" id="ARBA00022490"/>
    </source>
</evidence>
<evidence type="ECO:0000313" key="7">
    <source>
        <dbReference type="EMBL" id="KAK7483734.1"/>
    </source>
</evidence>
<name>A0ABD0K9F1_9CAEN</name>
<dbReference type="Proteomes" id="UP001519460">
    <property type="component" value="Unassembled WGS sequence"/>
</dbReference>
<accession>A0ABD0K9F1</accession>
<feature type="region of interest" description="Disordered" evidence="6">
    <location>
        <begin position="1372"/>
        <end position="1417"/>
    </location>
</feature>
<dbReference type="EMBL" id="JACVVK020000222">
    <property type="protein sequence ID" value="KAK7483734.1"/>
    <property type="molecule type" value="Genomic_DNA"/>
</dbReference>